<evidence type="ECO:0000256" key="4">
    <source>
        <dbReference type="ARBA" id="ARBA00022527"/>
    </source>
</evidence>
<keyword evidence="7" id="KW-0547">Nucleotide-binding</keyword>
<dbReference type="SUPFAM" id="SSF56112">
    <property type="entry name" value="Protein kinase-like (PK-like)"/>
    <property type="match status" value="1"/>
</dbReference>
<dbReference type="Pfam" id="PF01163">
    <property type="entry name" value="RIO1"/>
    <property type="match status" value="1"/>
</dbReference>
<feature type="region of interest" description="Disordered" evidence="15">
    <location>
        <begin position="363"/>
        <end position="385"/>
    </location>
</feature>
<dbReference type="SUPFAM" id="SSF46785">
    <property type="entry name" value="Winged helix' DNA-binding domain"/>
    <property type="match status" value="1"/>
</dbReference>
<evidence type="ECO:0000256" key="5">
    <source>
        <dbReference type="ARBA" id="ARBA00022679"/>
    </source>
</evidence>
<keyword evidence="18" id="KW-1185">Reference proteome</keyword>
<dbReference type="EC" id="2.7.11.1" evidence="3"/>
<dbReference type="FunFam" id="3.30.200.20:FF:000052">
    <property type="entry name" value="Serine/threonine-protein kinase RIO2"/>
    <property type="match status" value="1"/>
</dbReference>
<dbReference type="GO" id="GO:0046872">
    <property type="term" value="F:metal ion binding"/>
    <property type="evidence" value="ECO:0007669"/>
    <property type="project" value="UniProtKB-KW"/>
</dbReference>
<dbReference type="GeneID" id="17325625"/>
<dbReference type="GO" id="GO:0005524">
    <property type="term" value="F:ATP binding"/>
    <property type="evidence" value="ECO:0007669"/>
    <property type="project" value="UniProtKB-KW"/>
</dbReference>
<keyword evidence="5" id="KW-0808">Transferase</keyword>
<evidence type="ECO:0000256" key="1">
    <source>
        <dbReference type="ARBA" id="ARBA00001946"/>
    </source>
</evidence>
<evidence type="ECO:0000259" key="16">
    <source>
        <dbReference type="SMART" id="SM00090"/>
    </source>
</evidence>
<evidence type="ECO:0000256" key="2">
    <source>
        <dbReference type="ARBA" id="ARBA00009196"/>
    </source>
</evidence>
<dbReference type="GO" id="GO:0004674">
    <property type="term" value="F:protein serine/threonine kinase activity"/>
    <property type="evidence" value="ECO:0007669"/>
    <property type="project" value="UniProtKB-KW"/>
</dbReference>
<sequence>MKLDPSALRYLSDDDFRVLTAIEMGMRNHELVPIPLISAISGLRHGGYMKSLKEVHKNKLVHKETKRYVGYRLTSMGYDYLALRALVKRGVIEAVGRAIGVGKEADVFIVSASEALMDELPDLSDTPHLAMKIHRLGRTSFRAVKQKRDYLVHRKSASWIYFSRLAATKEYAFMCALHERGFAIPRPLGQSRHVVVMELCSGVPLTQVSELGDPVAIANKLLKFAVRLAQHGLVHCDLNEFNIMIDDDENITVIDFPQMVSTCHVDAEELFDRDINGILRFFVHRFGVVETDLTRPKLSAILAERGDEDQLDAMVAASGFKNIANEDQYGEQDLGGEVDGEDEEVFENIDMRSLQLSVPQEDFTDHEGAPAAGCIPNSSERVSGDDAGVEENLEVESRAGFDKPQPGMEINRALIESRVRRQRGNQSQRRQMARRNVVKDSEKRKIKVEMSSDFW</sequence>
<keyword evidence="8" id="KW-0418">Kinase</keyword>
<evidence type="ECO:0000256" key="14">
    <source>
        <dbReference type="ARBA" id="ARBA00068837"/>
    </source>
</evidence>
<dbReference type="RefSeq" id="XP_005717892.1">
    <property type="nucleotide sequence ID" value="XM_005717835.1"/>
</dbReference>
<evidence type="ECO:0000256" key="13">
    <source>
        <dbReference type="ARBA" id="ARBA00068353"/>
    </source>
</evidence>
<evidence type="ECO:0000256" key="10">
    <source>
        <dbReference type="ARBA" id="ARBA00022842"/>
    </source>
</evidence>
<evidence type="ECO:0000256" key="3">
    <source>
        <dbReference type="ARBA" id="ARBA00012513"/>
    </source>
</evidence>
<evidence type="ECO:0000256" key="9">
    <source>
        <dbReference type="ARBA" id="ARBA00022840"/>
    </source>
</evidence>
<evidence type="ECO:0000256" key="11">
    <source>
        <dbReference type="ARBA" id="ARBA00047899"/>
    </source>
</evidence>
<comment type="catalytic activity">
    <reaction evidence="11">
        <text>L-threonyl-[protein] + ATP = O-phospho-L-threonyl-[protein] + ADP + H(+)</text>
        <dbReference type="Rhea" id="RHEA:46608"/>
        <dbReference type="Rhea" id="RHEA-COMP:11060"/>
        <dbReference type="Rhea" id="RHEA-COMP:11605"/>
        <dbReference type="ChEBI" id="CHEBI:15378"/>
        <dbReference type="ChEBI" id="CHEBI:30013"/>
        <dbReference type="ChEBI" id="CHEBI:30616"/>
        <dbReference type="ChEBI" id="CHEBI:61977"/>
        <dbReference type="ChEBI" id="CHEBI:456216"/>
        <dbReference type="EC" id="2.7.11.1"/>
    </reaction>
</comment>
<evidence type="ECO:0000256" key="12">
    <source>
        <dbReference type="ARBA" id="ARBA00048679"/>
    </source>
</evidence>
<dbReference type="Proteomes" id="UP000012073">
    <property type="component" value="Unassembled WGS sequence"/>
</dbReference>
<dbReference type="STRING" id="2769.R7QJX4"/>
<dbReference type="GO" id="GO:0030688">
    <property type="term" value="C:preribosome, small subunit precursor"/>
    <property type="evidence" value="ECO:0007669"/>
    <property type="project" value="TreeGrafter"/>
</dbReference>
<dbReference type="SMART" id="SM00090">
    <property type="entry name" value="RIO"/>
    <property type="match status" value="1"/>
</dbReference>
<evidence type="ECO:0000256" key="8">
    <source>
        <dbReference type="ARBA" id="ARBA00022777"/>
    </source>
</evidence>
<dbReference type="InterPro" id="IPR036390">
    <property type="entry name" value="WH_DNA-bd_sf"/>
</dbReference>
<accession>R7QJX4</accession>
<organism evidence="17 18">
    <name type="scientific">Chondrus crispus</name>
    <name type="common">Carrageen Irish moss</name>
    <name type="synonym">Polymorpha crispa</name>
    <dbReference type="NCBI Taxonomy" id="2769"/>
    <lineage>
        <taxon>Eukaryota</taxon>
        <taxon>Rhodophyta</taxon>
        <taxon>Florideophyceae</taxon>
        <taxon>Rhodymeniophycidae</taxon>
        <taxon>Gigartinales</taxon>
        <taxon>Gigartinaceae</taxon>
        <taxon>Chondrus</taxon>
    </lineage>
</organism>
<dbReference type="InterPro" id="IPR000687">
    <property type="entry name" value="RIO_kinase"/>
</dbReference>
<evidence type="ECO:0000313" key="18">
    <source>
        <dbReference type="Proteomes" id="UP000012073"/>
    </source>
</evidence>
<dbReference type="PhylomeDB" id="R7QJX4"/>
<comment type="similarity">
    <text evidence="2">Belongs to the protein kinase superfamily. RIO-type Ser/Thr kinase family.</text>
</comment>
<dbReference type="KEGG" id="ccp:CHC_T00000519001"/>
<evidence type="ECO:0000313" key="17">
    <source>
        <dbReference type="EMBL" id="CDF38023.1"/>
    </source>
</evidence>
<dbReference type="InterPro" id="IPR018934">
    <property type="entry name" value="RIO_dom"/>
</dbReference>
<evidence type="ECO:0000256" key="6">
    <source>
        <dbReference type="ARBA" id="ARBA00022723"/>
    </source>
</evidence>
<feature type="region of interest" description="Disordered" evidence="15">
    <location>
        <begin position="418"/>
        <end position="444"/>
    </location>
</feature>
<gene>
    <name evidence="17" type="ORF">CHC_T00000519001</name>
</gene>
<keyword evidence="9" id="KW-0067">ATP-binding</keyword>
<dbReference type="Gramene" id="CDF38023">
    <property type="protein sequence ID" value="CDF38023"/>
    <property type="gene ID" value="CHC_T00000519001"/>
</dbReference>
<comment type="catalytic activity">
    <reaction evidence="12">
        <text>L-seryl-[protein] + ATP = O-phospho-L-seryl-[protein] + ADP + H(+)</text>
        <dbReference type="Rhea" id="RHEA:17989"/>
        <dbReference type="Rhea" id="RHEA-COMP:9863"/>
        <dbReference type="Rhea" id="RHEA-COMP:11604"/>
        <dbReference type="ChEBI" id="CHEBI:15378"/>
        <dbReference type="ChEBI" id="CHEBI:29999"/>
        <dbReference type="ChEBI" id="CHEBI:30616"/>
        <dbReference type="ChEBI" id="CHEBI:83421"/>
        <dbReference type="ChEBI" id="CHEBI:456216"/>
        <dbReference type="EC" id="2.7.11.1"/>
    </reaction>
</comment>
<comment type="cofactor">
    <cofactor evidence="1">
        <name>Mg(2+)</name>
        <dbReference type="ChEBI" id="CHEBI:18420"/>
    </cofactor>
</comment>
<dbReference type="InterPro" id="IPR036388">
    <property type="entry name" value="WH-like_DNA-bd_sf"/>
</dbReference>
<dbReference type="InterPro" id="IPR015285">
    <property type="entry name" value="RIO2_wHTH_N"/>
</dbReference>
<dbReference type="Pfam" id="PF09202">
    <property type="entry name" value="Rio2_N"/>
    <property type="match status" value="1"/>
</dbReference>
<dbReference type="Gene3D" id="1.10.510.10">
    <property type="entry name" value="Transferase(Phosphotransferase) domain 1"/>
    <property type="match status" value="1"/>
</dbReference>
<dbReference type="FunFam" id="1.10.10.10:FF:000053">
    <property type="entry name" value="Serine/threonine-protein kinase RIO2"/>
    <property type="match status" value="1"/>
</dbReference>
<dbReference type="InterPro" id="IPR030484">
    <property type="entry name" value="Rio2"/>
</dbReference>
<dbReference type="PANTHER" id="PTHR45852">
    <property type="entry name" value="SER/THR-PROTEIN KINASE RIO2"/>
    <property type="match status" value="1"/>
</dbReference>
<name>R7QJX4_CHOCR</name>
<protein>
    <recommendedName>
        <fullName evidence="13">Serine/threonine-protein kinase RIO2</fullName>
        <ecNumber evidence="3">2.7.11.1</ecNumber>
    </recommendedName>
    <alternativeName>
        <fullName evidence="14">Serine/threonine-protein kinase rio2</fullName>
    </alternativeName>
</protein>
<evidence type="ECO:0000256" key="7">
    <source>
        <dbReference type="ARBA" id="ARBA00022741"/>
    </source>
</evidence>
<dbReference type="GO" id="GO:0030490">
    <property type="term" value="P:maturation of SSU-rRNA"/>
    <property type="evidence" value="ECO:0007669"/>
    <property type="project" value="TreeGrafter"/>
</dbReference>
<dbReference type="AlphaFoldDB" id="R7QJX4"/>
<dbReference type="OrthoDB" id="10258631at2759"/>
<keyword evidence="10" id="KW-0460">Magnesium</keyword>
<dbReference type="InterPro" id="IPR011009">
    <property type="entry name" value="Kinase-like_dom_sf"/>
</dbReference>
<dbReference type="GO" id="GO:0005829">
    <property type="term" value="C:cytosol"/>
    <property type="evidence" value="ECO:0007669"/>
    <property type="project" value="TreeGrafter"/>
</dbReference>
<keyword evidence="6" id="KW-0479">Metal-binding</keyword>
<dbReference type="CDD" id="cd05144">
    <property type="entry name" value="RIO2_C"/>
    <property type="match status" value="1"/>
</dbReference>
<dbReference type="PANTHER" id="PTHR45852:SF1">
    <property type="entry name" value="SERINE_THREONINE-PROTEIN KINASE RIO2"/>
    <property type="match status" value="1"/>
</dbReference>
<dbReference type="EMBL" id="HG001893">
    <property type="protein sequence ID" value="CDF38023.1"/>
    <property type="molecule type" value="Genomic_DNA"/>
</dbReference>
<proteinExistence type="inferred from homology"/>
<evidence type="ECO:0000256" key="15">
    <source>
        <dbReference type="SAM" id="MobiDB-lite"/>
    </source>
</evidence>
<dbReference type="OMA" id="FILEMNC"/>
<keyword evidence="4" id="KW-0723">Serine/threonine-protein kinase</keyword>
<reference evidence="18" key="1">
    <citation type="journal article" date="2013" name="Proc. Natl. Acad. Sci. U.S.A.">
        <title>Genome structure and metabolic features in the red seaweed Chondrus crispus shed light on evolution of the Archaeplastida.</title>
        <authorList>
            <person name="Collen J."/>
            <person name="Porcel B."/>
            <person name="Carre W."/>
            <person name="Ball S.G."/>
            <person name="Chaparro C."/>
            <person name="Tonon T."/>
            <person name="Barbeyron T."/>
            <person name="Michel G."/>
            <person name="Noel B."/>
            <person name="Valentin K."/>
            <person name="Elias M."/>
            <person name="Artiguenave F."/>
            <person name="Arun A."/>
            <person name="Aury J.M."/>
            <person name="Barbosa-Neto J.F."/>
            <person name="Bothwell J.H."/>
            <person name="Bouget F.Y."/>
            <person name="Brillet L."/>
            <person name="Cabello-Hurtado F."/>
            <person name="Capella-Gutierrez S."/>
            <person name="Charrier B."/>
            <person name="Cladiere L."/>
            <person name="Cock J.M."/>
            <person name="Coelho S.M."/>
            <person name="Colleoni C."/>
            <person name="Czjzek M."/>
            <person name="Da Silva C."/>
            <person name="Delage L."/>
            <person name="Denoeud F."/>
            <person name="Deschamps P."/>
            <person name="Dittami S.M."/>
            <person name="Gabaldon T."/>
            <person name="Gachon C.M."/>
            <person name="Groisillier A."/>
            <person name="Herve C."/>
            <person name="Jabbari K."/>
            <person name="Katinka M."/>
            <person name="Kloareg B."/>
            <person name="Kowalczyk N."/>
            <person name="Labadie K."/>
            <person name="Leblanc C."/>
            <person name="Lopez P.J."/>
            <person name="McLachlan D.H."/>
            <person name="Meslet-Cladiere L."/>
            <person name="Moustafa A."/>
            <person name="Nehr Z."/>
            <person name="Nyvall Collen P."/>
            <person name="Panaud O."/>
            <person name="Partensky F."/>
            <person name="Poulain J."/>
            <person name="Rensing S.A."/>
            <person name="Rousvoal S."/>
            <person name="Samson G."/>
            <person name="Symeonidi A."/>
            <person name="Weissenbach J."/>
            <person name="Zambounis A."/>
            <person name="Wincker P."/>
            <person name="Boyen C."/>
        </authorList>
    </citation>
    <scope>NUCLEOTIDE SEQUENCE [LARGE SCALE GENOMIC DNA]</scope>
    <source>
        <strain evidence="18">cv. Stackhouse</strain>
    </source>
</reference>
<dbReference type="Gene3D" id="1.10.10.10">
    <property type="entry name" value="Winged helix-like DNA-binding domain superfamily/Winged helix DNA-binding domain"/>
    <property type="match status" value="1"/>
</dbReference>
<dbReference type="Gene3D" id="3.30.200.20">
    <property type="entry name" value="Phosphorylase Kinase, domain 1"/>
    <property type="match status" value="1"/>
</dbReference>
<feature type="domain" description="RIO kinase" evidence="16">
    <location>
        <begin position="64"/>
        <end position="303"/>
    </location>
</feature>